<evidence type="ECO:0000313" key="2">
    <source>
        <dbReference type="EMBL" id="MFC6440375.1"/>
    </source>
</evidence>
<comment type="caution">
    <text evidence="2">The sequence shown here is derived from an EMBL/GenBank/DDBJ whole genome shotgun (WGS) entry which is preliminary data.</text>
</comment>
<keyword evidence="3" id="KW-1185">Reference proteome</keyword>
<feature type="chain" id="PRO_5045928684" evidence="1">
    <location>
        <begin position="21"/>
        <end position="132"/>
    </location>
</feature>
<evidence type="ECO:0000256" key="1">
    <source>
        <dbReference type="SAM" id="SignalP"/>
    </source>
</evidence>
<feature type="signal peptide" evidence="1">
    <location>
        <begin position="1"/>
        <end position="20"/>
    </location>
</feature>
<organism evidence="2 3">
    <name type="scientific">Pseudobowmanella zhangzhouensis</name>
    <dbReference type="NCBI Taxonomy" id="1537679"/>
    <lineage>
        <taxon>Bacteria</taxon>
        <taxon>Pseudomonadati</taxon>
        <taxon>Pseudomonadota</taxon>
        <taxon>Gammaproteobacteria</taxon>
        <taxon>Alteromonadales</taxon>
        <taxon>Alteromonadaceae</taxon>
    </lineage>
</organism>
<proteinExistence type="predicted"/>
<reference evidence="3" key="1">
    <citation type="journal article" date="2019" name="Int. J. Syst. Evol. Microbiol.">
        <title>The Global Catalogue of Microorganisms (GCM) 10K type strain sequencing project: providing services to taxonomists for standard genome sequencing and annotation.</title>
        <authorList>
            <consortium name="The Broad Institute Genomics Platform"/>
            <consortium name="The Broad Institute Genome Sequencing Center for Infectious Disease"/>
            <person name="Wu L."/>
            <person name="Ma J."/>
        </authorList>
    </citation>
    <scope>NUCLEOTIDE SEQUENCE [LARGE SCALE GENOMIC DNA]</scope>
    <source>
        <strain evidence="3">CGMCC 1.16031</strain>
    </source>
</reference>
<accession>A0ABW1XNM0</accession>
<dbReference type="EMBL" id="JBHSUS010000001">
    <property type="protein sequence ID" value="MFC6440375.1"/>
    <property type="molecule type" value="Genomic_DNA"/>
</dbReference>
<gene>
    <name evidence="2" type="ORF">ACFP85_09470</name>
</gene>
<evidence type="ECO:0000313" key="3">
    <source>
        <dbReference type="Proteomes" id="UP001596364"/>
    </source>
</evidence>
<dbReference type="Proteomes" id="UP001596364">
    <property type="component" value="Unassembled WGS sequence"/>
</dbReference>
<name>A0ABW1XNM0_9ALTE</name>
<sequence length="132" mass="14638">MKILTFIGLFAYGFSNLVHAEPLTCHTGPVVIEIAQGNWQVTSCSDSKSLVFVTMKDNPSMPFVFIVKRSADEVSIRGEGNGNKVFTQQAYLALKGMSMANFDELVQATLQIQNTSSQTQKIYEKTDHSRVN</sequence>
<dbReference type="RefSeq" id="WP_131258179.1">
    <property type="nucleotide sequence ID" value="NZ_JBHSUS010000001.1"/>
</dbReference>
<protein>
    <submittedName>
        <fullName evidence="2">Uncharacterized protein</fullName>
    </submittedName>
</protein>
<keyword evidence="1" id="KW-0732">Signal</keyword>